<dbReference type="AlphaFoldDB" id="A0A5M7C9Y3"/>
<dbReference type="EMBL" id="VWPH01000002">
    <property type="protein sequence ID" value="KAA5837008.1"/>
    <property type="molecule type" value="Genomic_DNA"/>
</dbReference>
<proteinExistence type="predicted"/>
<dbReference type="RefSeq" id="WP_150065174.1">
    <property type="nucleotide sequence ID" value="NZ_VWPH01000002.1"/>
</dbReference>
<dbReference type="InterPro" id="IPR034660">
    <property type="entry name" value="DinB/YfiT-like"/>
</dbReference>
<dbReference type="Pfam" id="PF04978">
    <property type="entry name" value="MST"/>
    <property type="match status" value="1"/>
</dbReference>
<gene>
    <name evidence="1" type="ORF">F1721_04055</name>
</gene>
<keyword evidence="2" id="KW-1185">Reference proteome</keyword>
<dbReference type="OrthoDB" id="4548523at2"/>
<dbReference type="Gene3D" id="1.20.120.450">
    <property type="entry name" value="dinb family like domain"/>
    <property type="match status" value="1"/>
</dbReference>
<evidence type="ECO:0000313" key="1">
    <source>
        <dbReference type="EMBL" id="KAA5837008.1"/>
    </source>
</evidence>
<dbReference type="SUPFAM" id="SSF109854">
    <property type="entry name" value="DinB/YfiT-like putative metalloenzymes"/>
    <property type="match status" value="1"/>
</dbReference>
<dbReference type="SMR" id="A0A5M7C9Y3"/>
<accession>A0A5M7C9Y3</accession>
<evidence type="ECO:0000313" key="2">
    <source>
        <dbReference type="Proteomes" id="UP000323946"/>
    </source>
</evidence>
<reference evidence="1 2" key="1">
    <citation type="submission" date="2019-09" db="EMBL/GenBank/DDBJ databases">
        <title>Draft genome sequence of the thermophilic Saccharopolyspora hirsuta VKM Ac-666T.</title>
        <authorList>
            <person name="Lobastova T.G."/>
            <person name="Fokina V."/>
            <person name="Bragin E.Y."/>
            <person name="Shtratnikova V.Y."/>
            <person name="Starodumova I.P."/>
            <person name="Tarlachkov S.V."/>
            <person name="Donova M.V."/>
        </authorList>
    </citation>
    <scope>NUCLEOTIDE SEQUENCE [LARGE SCALE GENOMIC DNA]</scope>
    <source>
        <strain evidence="1 2">VKM Ac-666</strain>
    </source>
</reference>
<comment type="caution">
    <text evidence="1">The sequence shown here is derived from an EMBL/GenBank/DDBJ whole genome shotgun (WGS) entry which is preliminary data.</text>
</comment>
<dbReference type="InterPro" id="IPR007061">
    <property type="entry name" value="MST-like"/>
</dbReference>
<sequence>MTGSDPKADLKLYLKAGREALLWKLDGLSEYDLRRPLTPTGTNLLGLVKHVASMEAGYFGVVFDRPFPEPMPWLADGAEINADMWATADQSREWVVDFYRRAWAHSDATIDALDLDAPGSVPWWRADKKEVTLHRTLVHVIAETDRHAGHADVVRELIDGEVGMTSGNDNVPPVDEAWWKAYRARLERVAEEAGQA</sequence>
<name>A0A5M7C9Y3_SACHI</name>
<protein>
    <submittedName>
        <fullName evidence="1">DinB family protein</fullName>
    </submittedName>
</protein>
<organism evidence="1 2">
    <name type="scientific">Saccharopolyspora hirsuta</name>
    <dbReference type="NCBI Taxonomy" id="1837"/>
    <lineage>
        <taxon>Bacteria</taxon>
        <taxon>Bacillati</taxon>
        <taxon>Actinomycetota</taxon>
        <taxon>Actinomycetes</taxon>
        <taxon>Pseudonocardiales</taxon>
        <taxon>Pseudonocardiaceae</taxon>
        <taxon>Saccharopolyspora</taxon>
    </lineage>
</organism>
<dbReference type="Proteomes" id="UP000323946">
    <property type="component" value="Unassembled WGS sequence"/>
</dbReference>